<keyword evidence="5" id="KW-0812">Transmembrane</keyword>
<feature type="transmembrane region" description="Helical" evidence="5">
    <location>
        <begin position="9"/>
        <end position="27"/>
    </location>
</feature>
<evidence type="ECO:0000256" key="1">
    <source>
        <dbReference type="ARBA" id="ARBA00022500"/>
    </source>
</evidence>
<dbReference type="RefSeq" id="WP_209360096.1">
    <property type="nucleotide sequence ID" value="NZ_JAGISH010000003.1"/>
</dbReference>
<dbReference type="InterPro" id="IPR004090">
    <property type="entry name" value="Chemotax_Me-accpt_rcpt"/>
</dbReference>
<keyword evidence="4" id="KW-0175">Coiled coil</keyword>
<dbReference type="PROSITE" id="PS50885">
    <property type="entry name" value="HAMP"/>
    <property type="match status" value="1"/>
</dbReference>
<dbReference type="GO" id="GO:0016020">
    <property type="term" value="C:membrane"/>
    <property type="evidence" value="ECO:0007669"/>
    <property type="project" value="InterPro"/>
</dbReference>
<evidence type="ECO:0000256" key="4">
    <source>
        <dbReference type="SAM" id="Coils"/>
    </source>
</evidence>
<keyword evidence="5" id="KW-1133">Transmembrane helix</keyword>
<dbReference type="GO" id="GO:0004888">
    <property type="term" value="F:transmembrane signaling receptor activity"/>
    <property type="evidence" value="ECO:0007669"/>
    <property type="project" value="InterPro"/>
</dbReference>
<feature type="transmembrane region" description="Helical" evidence="5">
    <location>
        <begin position="105"/>
        <end position="129"/>
    </location>
</feature>
<feature type="transmembrane region" description="Helical" evidence="5">
    <location>
        <begin position="33"/>
        <end position="50"/>
    </location>
</feature>
<feature type="transmembrane region" description="Helical" evidence="5">
    <location>
        <begin position="57"/>
        <end position="75"/>
    </location>
</feature>
<comment type="similarity">
    <text evidence="2">Belongs to the methyl-accepting chemotaxis (MCP) protein family.</text>
</comment>
<organism evidence="8 9">
    <name type="scientific">Sagittula salina</name>
    <dbReference type="NCBI Taxonomy" id="2820268"/>
    <lineage>
        <taxon>Bacteria</taxon>
        <taxon>Pseudomonadati</taxon>
        <taxon>Pseudomonadota</taxon>
        <taxon>Alphaproteobacteria</taxon>
        <taxon>Rhodobacterales</taxon>
        <taxon>Roseobacteraceae</taxon>
        <taxon>Sagittula</taxon>
    </lineage>
</organism>
<dbReference type="SUPFAM" id="SSF58104">
    <property type="entry name" value="Methyl-accepting chemotaxis protein (MCP) signaling domain"/>
    <property type="match status" value="1"/>
</dbReference>
<dbReference type="PANTHER" id="PTHR43531">
    <property type="entry name" value="PROTEIN ICFG"/>
    <property type="match status" value="1"/>
</dbReference>
<name>A0A940S0P3_9RHOB</name>
<feature type="domain" description="Methyl-accepting transducer" evidence="6">
    <location>
        <begin position="252"/>
        <end position="481"/>
    </location>
</feature>
<reference evidence="8" key="1">
    <citation type="submission" date="2021-03" db="EMBL/GenBank/DDBJ databases">
        <title>Sagittula salina sp. nov. strain M10.9X isolated from the marine waste.</title>
        <authorList>
            <person name="Satari L."/>
            <person name="Molina-Menor E."/>
            <person name="Vidal-Verdu A."/>
            <person name="Pascual J."/>
            <person name="Pereto J."/>
            <person name="Porcar M."/>
        </authorList>
    </citation>
    <scope>NUCLEOTIDE SEQUENCE</scope>
    <source>
        <strain evidence="8">M10.9X</strain>
    </source>
</reference>
<evidence type="ECO:0000313" key="8">
    <source>
        <dbReference type="EMBL" id="MBP0482237.1"/>
    </source>
</evidence>
<dbReference type="Pfam" id="PF00015">
    <property type="entry name" value="MCPsignal"/>
    <property type="match status" value="1"/>
</dbReference>
<feature type="coiled-coil region" evidence="4">
    <location>
        <begin position="183"/>
        <end position="214"/>
    </location>
</feature>
<gene>
    <name evidence="8" type="ORF">J5474_07000</name>
</gene>
<dbReference type="Proteomes" id="UP000675940">
    <property type="component" value="Unassembled WGS sequence"/>
</dbReference>
<accession>A0A940S0P3</accession>
<dbReference type="PANTHER" id="PTHR43531:SF11">
    <property type="entry name" value="METHYL-ACCEPTING CHEMOTAXIS PROTEIN 3"/>
    <property type="match status" value="1"/>
</dbReference>
<protein>
    <submittedName>
        <fullName evidence="8">Methyl-accepting chemotaxis protein</fullName>
    </submittedName>
</protein>
<dbReference type="InterPro" id="IPR003660">
    <property type="entry name" value="HAMP_dom"/>
</dbReference>
<dbReference type="EMBL" id="JAGISH010000003">
    <property type="protein sequence ID" value="MBP0482237.1"/>
    <property type="molecule type" value="Genomic_DNA"/>
</dbReference>
<dbReference type="PRINTS" id="PR00260">
    <property type="entry name" value="CHEMTRNSDUCR"/>
</dbReference>
<evidence type="ECO:0000313" key="9">
    <source>
        <dbReference type="Proteomes" id="UP000675940"/>
    </source>
</evidence>
<dbReference type="GO" id="GO:0007165">
    <property type="term" value="P:signal transduction"/>
    <property type="evidence" value="ECO:0007669"/>
    <property type="project" value="UniProtKB-KW"/>
</dbReference>
<sequence>MSANQSNRNLAFNAMLLVAPFPAFVAWFAGNSLMIPVAGTLALLLLGFVAKRMHNSLAEYALVAAMTGLPMLATASATGHGWQIDMHMLFFATLATVSSLPRVSLVVWAAGLTAVHHLGFTVFLPGLVYPSTDLTLNLERTVVHAVIVVIEAGVLVTRIWSRNRMMAQLETAAEEQTRQTQAAAAAEAQAHDAERQANEVVDLLRSRLERLADRDLTCFISQRLEGQYEAMRGDFNRAVETLRDAIAETNSAAQTFHHEAAELTSSTTDLSHRGEAQAYELAQTSSTFNSMTEAVRSTAQMAGEASQAAQEANNRAERSREITGRAMEAMRSIETSSNEIARIIDLIDDISFQTNLLALNAGVEASRAGASGKGFAVVAMEVQQLAQRTAEAASGIRDLIVDSEDRVAEGVELVSGAIASLEEIRSEVGRVTGYNKEISSKSAEQSDALEALTRTMSAIDGNTQSNAAMSEELAAMSDRIARAAQDLAKRMENFKVAGQAEVEGDEVDWVIKETTAKNEAGGEGRNVA</sequence>
<proteinExistence type="inferred from homology"/>
<dbReference type="InterPro" id="IPR004089">
    <property type="entry name" value="MCPsignal_dom"/>
</dbReference>
<dbReference type="PROSITE" id="PS50111">
    <property type="entry name" value="CHEMOTAXIS_TRANSDUC_2"/>
    <property type="match status" value="1"/>
</dbReference>
<dbReference type="SMART" id="SM00283">
    <property type="entry name" value="MA"/>
    <property type="match status" value="1"/>
</dbReference>
<evidence type="ECO:0000256" key="5">
    <source>
        <dbReference type="SAM" id="Phobius"/>
    </source>
</evidence>
<evidence type="ECO:0000259" key="6">
    <source>
        <dbReference type="PROSITE" id="PS50111"/>
    </source>
</evidence>
<evidence type="ECO:0000256" key="3">
    <source>
        <dbReference type="PROSITE-ProRule" id="PRU00284"/>
    </source>
</evidence>
<keyword evidence="3" id="KW-0807">Transducer</keyword>
<keyword evidence="5" id="KW-0472">Membrane</keyword>
<feature type="domain" description="HAMP" evidence="7">
    <location>
        <begin position="195"/>
        <end position="247"/>
    </location>
</feature>
<keyword evidence="9" id="KW-1185">Reference proteome</keyword>
<feature type="transmembrane region" description="Helical" evidence="5">
    <location>
        <begin position="141"/>
        <end position="160"/>
    </location>
</feature>
<dbReference type="AlphaFoldDB" id="A0A940S0P3"/>
<dbReference type="GO" id="GO:0006935">
    <property type="term" value="P:chemotaxis"/>
    <property type="evidence" value="ECO:0007669"/>
    <property type="project" value="UniProtKB-KW"/>
</dbReference>
<keyword evidence="1" id="KW-0145">Chemotaxis</keyword>
<dbReference type="InterPro" id="IPR051310">
    <property type="entry name" value="MCP_chemotaxis"/>
</dbReference>
<evidence type="ECO:0000256" key="2">
    <source>
        <dbReference type="ARBA" id="ARBA00029447"/>
    </source>
</evidence>
<comment type="caution">
    <text evidence="8">The sequence shown here is derived from an EMBL/GenBank/DDBJ whole genome shotgun (WGS) entry which is preliminary data.</text>
</comment>
<evidence type="ECO:0000259" key="7">
    <source>
        <dbReference type="PROSITE" id="PS50885"/>
    </source>
</evidence>
<dbReference type="Gene3D" id="1.10.287.950">
    <property type="entry name" value="Methyl-accepting chemotaxis protein"/>
    <property type="match status" value="1"/>
</dbReference>